<keyword evidence="2" id="KW-1185">Reference proteome</keyword>
<name>A0A918I1L0_9ACTN</name>
<comment type="caution">
    <text evidence="1">The sequence shown here is derived from an EMBL/GenBank/DDBJ whole genome shotgun (WGS) entry which is preliminary data.</text>
</comment>
<dbReference type="AlphaFoldDB" id="A0A918I1L0"/>
<evidence type="ECO:0000313" key="2">
    <source>
        <dbReference type="Proteomes" id="UP000636661"/>
    </source>
</evidence>
<organism evidence="1 2">
    <name type="scientific">Streptomyces lavendofoliae</name>
    <dbReference type="NCBI Taxonomy" id="67314"/>
    <lineage>
        <taxon>Bacteria</taxon>
        <taxon>Bacillati</taxon>
        <taxon>Actinomycetota</taxon>
        <taxon>Actinomycetes</taxon>
        <taxon>Kitasatosporales</taxon>
        <taxon>Streptomycetaceae</taxon>
        <taxon>Streptomyces</taxon>
    </lineage>
</organism>
<sequence length="67" mass="7665">MVEKCSEFWMCGRAMFTMVMSSTTINWHEAMTRSAIAFPPPRSEVVDRGAGVCWDPVMARIPRRRVS</sequence>
<dbReference type="Proteomes" id="UP000636661">
    <property type="component" value="Unassembled WGS sequence"/>
</dbReference>
<dbReference type="EMBL" id="BMTP01000010">
    <property type="protein sequence ID" value="GGU48629.1"/>
    <property type="molecule type" value="Genomic_DNA"/>
</dbReference>
<accession>A0A918I1L0</accession>
<gene>
    <name evidence="1" type="ORF">GCM10010274_41680</name>
</gene>
<evidence type="ECO:0000313" key="1">
    <source>
        <dbReference type="EMBL" id="GGU48629.1"/>
    </source>
</evidence>
<reference evidence="1" key="1">
    <citation type="journal article" date="2014" name="Int. J. Syst. Evol. Microbiol.">
        <title>Complete genome sequence of Corynebacterium casei LMG S-19264T (=DSM 44701T), isolated from a smear-ripened cheese.</title>
        <authorList>
            <consortium name="US DOE Joint Genome Institute (JGI-PGF)"/>
            <person name="Walter F."/>
            <person name="Albersmeier A."/>
            <person name="Kalinowski J."/>
            <person name="Ruckert C."/>
        </authorList>
    </citation>
    <scope>NUCLEOTIDE SEQUENCE</scope>
    <source>
        <strain evidence="1">JCM 4391</strain>
    </source>
</reference>
<protein>
    <submittedName>
        <fullName evidence="1">Uncharacterized protein</fullName>
    </submittedName>
</protein>
<proteinExistence type="predicted"/>
<reference evidence="1" key="2">
    <citation type="submission" date="2020-09" db="EMBL/GenBank/DDBJ databases">
        <authorList>
            <person name="Sun Q."/>
            <person name="Ohkuma M."/>
        </authorList>
    </citation>
    <scope>NUCLEOTIDE SEQUENCE</scope>
    <source>
        <strain evidence="1">JCM 4391</strain>
    </source>
</reference>